<dbReference type="GO" id="GO:0045892">
    <property type="term" value="P:negative regulation of DNA-templated transcription"/>
    <property type="evidence" value="ECO:0007669"/>
    <property type="project" value="TreeGrafter"/>
</dbReference>
<evidence type="ECO:0000256" key="2">
    <source>
        <dbReference type="ARBA" id="ARBA00023125"/>
    </source>
</evidence>
<dbReference type="SUPFAM" id="SSF64288">
    <property type="entry name" value="Chorismate lyase-like"/>
    <property type="match status" value="1"/>
</dbReference>
<evidence type="ECO:0000259" key="4">
    <source>
        <dbReference type="PROSITE" id="PS50949"/>
    </source>
</evidence>
<dbReference type="Gene3D" id="1.10.10.10">
    <property type="entry name" value="Winged helix-like DNA-binding domain superfamily/Winged helix DNA-binding domain"/>
    <property type="match status" value="1"/>
</dbReference>
<dbReference type="InterPro" id="IPR028978">
    <property type="entry name" value="Chorismate_lyase_/UTRA_dom_sf"/>
</dbReference>
<dbReference type="EMBL" id="JACHJD010000018">
    <property type="protein sequence ID" value="MBB5108344.1"/>
    <property type="molecule type" value="Genomic_DNA"/>
</dbReference>
<evidence type="ECO:0000313" key="7">
    <source>
        <dbReference type="Proteomes" id="UP000326505"/>
    </source>
</evidence>
<dbReference type="InterPro" id="IPR036390">
    <property type="entry name" value="WH_DNA-bd_sf"/>
</dbReference>
<dbReference type="Proteomes" id="UP000549009">
    <property type="component" value="Unassembled WGS sequence"/>
</dbReference>
<dbReference type="SUPFAM" id="SSF46785">
    <property type="entry name" value="Winged helix' DNA-binding domain"/>
    <property type="match status" value="1"/>
</dbReference>
<feature type="domain" description="HTH gntR-type" evidence="4">
    <location>
        <begin position="8"/>
        <end position="76"/>
    </location>
</feature>
<dbReference type="Pfam" id="PF00392">
    <property type="entry name" value="GntR"/>
    <property type="match status" value="1"/>
</dbReference>
<reference evidence="5 8" key="2">
    <citation type="submission" date="2020-08" db="EMBL/GenBank/DDBJ databases">
        <title>Genomic Encyclopedia of Type Strains, Phase III (KMG-III): the genomes of soil and plant-associated and newly described type strains.</title>
        <authorList>
            <person name="Whitman W."/>
        </authorList>
    </citation>
    <scope>NUCLEOTIDE SEQUENCE [LARGE SCALE GENOMIC DNA]</scope>
    <source>
        <strain evidence="5 8">CECT 3146</strain>
    </source>
</reference>
<dbReference type="PRINTS" id="PR00035">
    <property type="entry name" value="HTHGNTR"/>
</dbReference>
<keyword evidence="8" id="KW-1185">Reference proteome</keyword>
<dbReference type="InterPro" id="IPR050679">
    <property type="entry name" value="Bact_HTH_transcr_reg"/>
</dbReference>
<evidence type="ECO:0000313" key="5">
    <source>
        <dbReference type="EMBL" id="MBB5108344.1"/>
    </source>
</evidence>
<dbReference type="Proteomes" id="UP000326505">
    <property type="component" value="Chromosome"/>
</dbReference>
<dbReference type="PANTHER" id="PTHR44846">
    <property type="entry name" value="MANNOSYL-D-GLYCERATE TRANSPORT/METABOLISM SYSTEM REPRESSOR MNGR-RELATED"/>
    <property type="match status" value="1"/>
</dbReference>
<keyword evidence="1" id="KW-0805">Transcription regulation</keyword>
<protein>
    <submittedName>
        <fullName evidence="6">GntR family transcriptional regulator</fullName>
    </submittedName>
</protein>
<keyword evidence="2" id="KW-0238">DNA-binding</keyword>
<dbReference type="OrthoDB" id="3214900at2"/>
<dbReference type="PROSITE" id="PS50949">
    <property type="entry name" value="HTH_GNTR"/>
    <property type="match status" value="1"/>
</dbReference>
<dbReference type="EMBL" id="CP023690">
    <property type="protein sequence ID" value="QEV58593.1"/>
    <property type="molecule type" value="Genomic_DNA"/>
</dbReference>
<dbReference type="Gene3D" id="3.40.1410.10">
    <property type="entry name" value="Chorismate lyase-like"/>
    <property type="match status" value="1"/>
</dbReference>
<evidence type="ECO:0000256" key="3">
    <source>
        <dbReference type="ARBA" id="ARBA00023163"/>
    </source>
</evidence>
<proteinExistence type="predicted"/>
<accession>A0A5P2X0Q2</accession>
<dbReference type="CDD" id="cd07377">
    <property type="entry name" value="WHTH_GntR"/>
    <property type="match status" value="1"/>
</dbReference>
<evidence type="ECO:0000256" key="1">
    <source>
        <dbReference type="ARBA" id="ARBA00023015"/>
    </source>
</evidence>
<name>A0A5P2X0Q2_STRST</name>
<reference evidence="6 7" key="1">
    <citation type="submission" date="2017-09" db="EMBL/GenBank/DDBJ databases">
        <authorList>
            <person name="Lee N."/>
            <person name="Cho B.-K."/>
        </authorList>
    </citation>
    <scope>NUCLEOTIDE SEQUENCE [LARGE SCALE GENOMIC DNA]</scope>
    <source>
        <strain evidence="6 7">ATCC 27465</strain>
    </source>
</reference>
<gene>
    <name evidence="6" type="ORF">CP982_07580</name>
    <name evidence="5" type="ORF">FHS40_007465</name>
</gene>
<evidence type="ECO:0000313" key="6">
    <source>
        <dbReference type="EMBL" id="QEV58593.1"/>
    </source>
</evidence>
<dbReference type="InterPro" id="IPR036388">
    <property type="entry name" value="WH-like_DNA-bd_sf"/>
</dbReference>
<dbReference type="RefSeq" id="WP_150509797.1">
    <property type="nucleotide sequence ID" value="NZ_BMSQ01000020.1"/>
</dbReference>
<evidence type="ECO:0000313" key="8">
    <source>
        <dbReference type="Proteomes" id="UP000549009"/>
    </source>
</evidence>
<dbReference type="Pfam" id="PF07702">
    <property type="entry name" value="UTRA"/>
    <property type="match status" value="1"/>
</dbReference>
<dbReference type="InterPro" id="IPR011663">
    <property type="entry name" value="UTRA"/>
</dbReference>
<sequence length="251" mass="28057">MPRKPGEPLKYRQIADELRGRIDAGEFADGDKLPPERSLAEEYGVAPGTVRQALGVLRDEGVTESRVGSGVYIRRWRPIVRNALRRLSGEQWGEGKSIWDVDVENRRLEPVDVQIEQAPVSADVARTLDLEEGDLVWRRNRKYLVDGVPVIRSTSYIPEDLARGTRITQVDSGPGGTYARLREAGHGPVRFREELRCRMPSAAESEDLGLAAATPVVEICRTAYEVTGRVVEVNRMVLDASKYLLVYDFPA</sequence>
<dbReference type="SMART" id="SM00866">
    <property type="entry name" value="UTRA"/>
    <property type="match status" value="1"/>
</dbReference>
<keyword evidence="3" id="KW-0804">Transcription</keyword>
<organism evidence="6 7">
    <name type="scientific">Streptomyces spectabilis</name>
    <dbReference type="NCBI Taxonomy" id="68270"/>
    <lineage>
        <taxon>Bacteria</taxon>
        <taxon>Bacillati</taxon>
        <taxon>Actinomycetota</taxon>
        <taxon>Actinomycetes</taxon>
        <taxon>Kitasatosporales</taxon>
        <taxon>Streptomycetaceae</taxon>
        <taxon>Streptomyces</taxon>
    </lineage>
</organism>
<dbReference type="KEGG" id="sspb:CP982_07580"/>
<dbReference type="GO" id="GO:0003677">
    <property type="term" value="F:DNA binding"/>
    <property type="evidence" value="ECO:0007669"/>
    <property type="project" value="UniProtKB-KW"/>
</dbReference>
<dbReference type="AlphaFoldDB" id="A0A5P2X0Q2"/>
<dbReference type="SMART" id="SM00345">
    <property type="entry name" value="HTH_GNTR"/>
    <property type="match status" value="1"/>
</dbReference>
<dbReference type="InterPro" id="IPR000524">
    <property type="entry name" value="Tscrpt_reg_HTH_GntR"/>
</dbReference>
<dbReference type="PANTHER" id="PTHR44846:SF17">
    <property type="entry name" value="GNTR-FAMILY TRANSCRIPTIONAL REGULATOR"/>
    <property type="match status" value="1"/>
</dbReference>
<dbReference type="GO" id="GO:0003700">
    <property type="term" value="F:DNA-binding transcription factor activity"/>
    <property type="evidence" value="ECO:0007669"/>
    <property type="project" value="InterPro"/>
</dbReference>